<evidence type="ECO:0000256" key="4">
    <source>
        <dbReference type="ARBA" id="ARBA00022692"/>
    </source>
</evidence>
<dbReference type="Gene3D" id="2.30.30.60">
    <property type="match status" value="1"/>
</dbReference>
<comment type="similarity">
    <text evidence="2 7">Belongs to the MscS (TC 1.A.23) family.</text>
</comment>
<dbReference type="Pfam" id="PF21082">
    <property type="entry name" value="MS_channel_3rd"/>
    <property type="match status" value="1"/>
</dbReference>
<dbReference type="SUPFAM" id="SSF82689">
    <property type="entry name" value="Mechanosensitive channel protein MscS (YggB), C-terminal domain"/>
    <property type="match status" value="1"/>
</dbReference>
<evidence type="ECO:0000256" key="5">
    <source>
        <dbReference type="ARBA" id="ARBA00022989"/>
    </source>
</evidence>
<dbReference type="InterPro" id="IPR023408">
    <property type="entry name" value="MscS_beta-dom_sf"/>
</dbReference>
<dbReference type="InterPro" id="IPR010920">
    <property type="entry name" value="LSM_dom_sf"/>
</dbReference>
<sequence length="464" mass="50192">MQPVFLRRWAALALLVLSAALATPVPAQENGPTAPIAAETDAAQDAAIATRIREILDELGGYEDVSVRVSDGIVRLRGTVTSAEAQVELARLVSRVEGVVAIRDEVTETAELSRRLNPAIERFRTRAWQFVTFLPLLLISLAVFAAIAALGWWVARRTRLWSRLAPNAFVASLYSQLVMIAFVIAGIVVALDILNATALIGTILGAAGIVGLAVGFAVKDTVENYIASIMLSIRQPFRPNDLVEIEGDQGKVIRLTSRATILLSLDGNHIRIPNATVFKSRIVNYTLNAERRFMFEIGVASDADLAAIRALAIEVMTGLPFVLDTPGPNAWIDRIGDGAIFFTVLGWVSQRETDLMAARSEALRRVKEAIEAAGVEVPDTTYRIQVLGGGAATVEADTDRRPAPPRGAVPPARDPAARDPAPRPPPGPGDVSAGPEQDLERLVESERRQPETRDLLKEDADRME</sequence>
<keyword evidence="9" id="KW-0732">Signal</keyword>
<dbReference type="InterPro" id="IPR049278">
    <property type="entry name" value="MS_channel_C"/>
</dbReference>
<keyword evidence="7" id="KW-0813">Transport</keyword>
<dbReference type="Proteomes" id="UP000184292">
    <property type="component" value="Unassembled WGS sequence"/>
</dbReference>
<accession>A0A1M6DXS3</accession>
<dbReference type="AlphaFoldDB" id="A0A1M6DXS3"/>
<feature type="transmembrane region" description="Helical" evidence="7">
    <location>
        <begin position="197"/>
        <end position="218"/>
    </location>
</feature>
<dbReference type="Gene3D" id="1.10.287.1260">
    <property type="match status" value="1"/>
</dbReference>
<feature type="chain" id="PRO_5012251896" description="Small-conductance mechanosensitive channel" evidence="9">
    <location>
        <begin position="28"/>
        <end position="464"/>
    </location>
</feature>
<keyword evidence="4 7" id="KW-0812">Transmembrane</keyword>
<keyword evidence="5 7" id="KW-1133">Transmembrane helix</keyword>
<dbReference type="Gene3D" id="3.30.70.100">
    <property type="match status" value="1"/>
</dbReference>
<dbReference type="InterPro" id="IPR006685">
    <property type="entry name" value="MscS_channel_2nd"/>
</dbReference>
<evidence type="ECO:0000256" key="8">
    <source>
        <dbReference type="SAM" id="MobiDB-lite"/>
    </source>
</evidence>
<dbReference type="Pfam" id="PF04972">
    <property type="entry name" value="BON"/>
    <property type="match status" value="1"/>
</dbReference>
<dbReference type="SUPFAM" id="SSF50182">
    <property type="entry name" value="Sm-like ribonucleoproteins"/>
    <property type="match status" value="1"/>
</dbReference>
<feature type="transmembrane region" description="Helical" evidence="7">
    <location>
        <begin position="127"/>
        <end position="155"/>
    </location>
</feature>
<evidence type="ECO:0000256" key="7">
    <source>
        <dbReference type="RuleBase" id="RU369025"/>
    </source>
</evidence>
<dbReference type="InterPro" id="IPR045275">
    <property type="entry name" value="MscS_archaea/bacteria_type"/>
</dbReference>
<evidence type="ECO:0000256" key="3">
    <source>
        <dbReference type="ARBA" id="ARBA00022475"/>
    </source>
</evidence>
<feature type="region of interest" description="Disordered" evidence="8">
    <location>
        <begin position="392"/>
        <end position="464"/>
    </location>
</feature>
<comment type="subcellular location">
    <subcellularLocation>
        <location evidence="7">Cell inner membrane</location>
        <topology evidence="7">Multi-pass membrane protein</topology>
    </subcellularLocation>
    <subcellularLocation>
        <location evidence="1">Cell membrane</location>
        <topology evidence="1">Multi-pass membrane protein</topology>
    </subcellularLocation>
</comment>
<feature type="compositionally biased region" description="Basic and acidic residues" evidence="8">
    <location>
        <begin position="438"/>
        <end position="464"/>
    </location>
</feature>
<dbReference type="PROSITE" id="PS50914">
    <property type="entry name" value="BON"/>
    <property type="match status" value="1"/>
</dbReference>
<dbReference type="InterPro" id="IPR011066">
    <property type="entry name" value="MscS_channel_C_sf"/>
</dbReference>
<dbReference type="EMBL" id="FQYO01000003">
    <property type="protein sequence ID" value="SHI78087.1"/>
    <property type="molecule type" value="Genomic_DNA"/>
</dbReference>
<feature type="domain" description="BON" evidence="10">
    <location>
        <begin position="44"/>
        <end position="110"/>
    </location>
</feature>
<dbReference type="PANTHER" id="PTHR30221">
    <property type="entry name" value="SMALL-CONDUCTANCE MECHANOSENSITIVE CHANNEL"/>
    <property type="match status" value="1"/>
</dbReference>
<evidence type="ECO:0000256" key="2">
    <source>
        <dbReference type="ARBA" id="ARBA00008017"/>
    </source>
</evidence>
<keyword evidence="6 7" id="KW-0472">Membrane</keyword>
<organism evidence="11 12">
    <name type="scientific">Wenxinia saemankumensis</name>
    <dbReference type="NCBI Taxonomy" id="1447782"/>
    <lineage>
        <taxon>Bacteria</taxon>
        <taxon>Pseudomonadati</taxon>
        <taxon>Pseudomonadota</taxon>
        <taxon>Alphaproteobacteria</taxon>
        <taxon>Rhodobacterales</taxon>
        <taxon>Roseobacteraceae</taxon>
        <taxon>Wenxinia</taxon>
    </lineage>
</organism>
<evidence type="ECO:0000313" key="12">
    <source>
        <dbReference type="Proteomes" id="UP000184292"/>
    </source>
</evidence>
<evidence type="ECO:0000313" key="11">
    <source>
        <dbReference type="EMBL" id="SHI78087.1"/>
    </source>
</evidence>
<dbReference type="InterPro" id="IPR007055">
    <property type="entry name" value="BON_dom"/>
</dbReference>
<gene>
    <name evidence="11" type="ORF">SAMN05444417_1672</name>
</gene>
<proteinExistence type="inferred from homology"/>
<feature type="transmembrane region" description="Helical" evidence="7">
    <location>
        <begin position="167"/>
        <end position="191"/>
    </location>
</feature>
<dbReference type="Pfam" id="PF00924">
    <property type="entry name" value="MS_channel_2nd"/>
    <property type="match status" value="1"/>
</dbReference>
<keyword evidence="7" id="KW-0407">Ion channel</keyword>
<dbReference type="GO" id="GO:0008381">
    <property type="term" value="F:mechanosensitive monoatomic ion channel activity"/>
    <property type="evidence" value="ECO:0007669"/>
    <property type="project" value="InterPro"/>
</dbReference>
<keyword evidence="7" id="KW-0406">Ion transport</keyword>
<comment type="subunit">
    <text evidence="7">Homoheptamer.</text>
</comment>
<keyword evidence="7" id="KW-0997">Cell inner membrane</keyword>
<evidence type="ECO:0000256" key="9">
    <source>
        <dbReference type="SAM" id="SignalP"/>
    </source>
</evidence>
<name>A0A1M6DXS3_9RHOB</name>
<dbReference type="PANTHER" id="PTHR30221:SF1">
    <property type="entry name" value="SMALL-CONDUCTANCE MECHANOSENSITIVE CHANNEL"/>
    <property type="match status" value="1"/>
</dbReference>
<dbReference type="Gene3D" id="3.30.1340.30">
    <property type="match status" value="1"/>
</dbReference>
<feature type="signal peptide" evidence="9">
    <location>
        <begin position="1"/>
        <end position="27"/>
    </location>
</feature>
<dbReference type="GO" id="GO:0005886">
    <property type="term" value="C:plasma membrane"/>
    <property type="evidence" value="ECO:0007669"/>
    <property type="project" value="UniProtKB-SubCell"/>
</dbReference>
<evidence type="ECO:0000256" key="6">
    <source>
        <dbReference type="ARBA" id="ARBA00023136"/>
    </source>
</evidence>
<evidence type="ECO:0000256" key="1">
    <source>
        <dbReference type="ARBA" id="ARBA00004651"/>
    </source>
</evidence>
<keyword evidence="12" id="KW-1185">Reference proteome</keyword>
<dbReference type="STRING" id="1447782.SAMN05444417_1672"/>
<evidence type="ECO:0000259" key="10">
    <source>
        <dbReference type="PROSITE" id="PS50914"/>
    </source>
</evidence>
<keyword evidence="3" id="KW-1003">Cell membrane</keyword>
<dbReference type="RefSeq" id="WP_073328210.1">
    <property type="nucleotide sequence ID" value="NZ_FQYO01000003.1"/>
</dbReference>
<protein>
    <recommendedName>
        <fullName evidence="7">Small-conductance mechanosensitive channel</fullName>
    </recommendedName>
</protein>
<comment type="function">
    <text evidence="7">Mechanosensitive channel that participates in the regulation of osmotic pressure changes within the cell, opening in response to stretch forces in the membrane lipid bilayer, without the need for other proteins. Contributes to normal resistance to hypoosmotic shock. Forms an ion channel of 1.0 nanosiemens conductance with a slight preference for anions.</text>
</comment>
<reference evidence="11 12" key="1">
    <citation type="submission" date="2016-11" db="EMBL/GenBank/DDBJ databases">
        <authorList>
            <person name="Jaros S."/>
            <person name="Januszkiewicz K."/>
            <person name="Wedrychowicz H."/>
        </authorList>
    </citation>
    <scope>NUCLEOTIDE SEQUENCE [LARGE SCALE GENOMIC DNA]</scope>
    <source>
        <strain evidence="11 12">DSM 100565</strain>
    </source>
</reference>
<dbReference type="OrthoDB" id="9793781at2"/>
<comment type="caution">
    <text evidence="7">Lacks conserved residue(s) required for the propagation of feature annotation.</text>
</comment>